<sequence length="80" mass="9527">MRLIGSKAGRVAIKYFGSEEWINLREVKKQILEYAMKIRIRRETFTFHNNPEFNYLTQVLAATFLRHLNTVRNAQKQLQS</sequence>
<accession>A0A1J1I640</accession>
<organism evidence="1 2">
    <name type="scientific">Clunio marinus</name>
    <dbReference type="NCBI Taxonomy" id="568069"/>
    <lineage>
        <taxon>Eukaryota</taxon>
        <taxon>Metazoa</taxon>
        <taxon>Ecdysozoa</taxon>
        <taxon>Arthropoda</taxon>
        <taxon>Hexapoda</taxon>
        <taxon>Insecta</taxon>
        <taxon>Pterygota</taxon>
        <taxon>Neoptera</taxon>
        <taxon>Endopterygota</taxon>
        <taxon>Diptera</taxon>
        <taxon>Nematocera</taxon>
        <taxon>Chironomoidea</taxon>
        <taxon>Chironomidae</taxon>
        <taxon>Clunio</taxon>
    </lineage>
</organism>
<proteinExistence type="predicted"/>
<name>A0A1J1I640_9DIPT</name>
<gene>
    <name evidence="1" type="ORF">CLUMA_CG008535</name>
</gene>
<protein>
    <submittedName>
        <fullName evidence="1">CLUMA_CG008535, isoform A</fullName>
    </submittedName>
</protein>
<evidence type="ECO:0000313" key="2">
    <source>
        <dbReference type="Proteomes" id="UP000183832"/>
    </source>
</evidence>
<evidence type="ECO:0000313" key="1">
    <source>
        <dbReference type="EMBL" id="CRK95052.1"/>
    </source>
</evidence>
<dbReference type="EMBL" id="CVRI01000040">
    <property type="protein sequence ID" value="CRK95052.1"/>
    <property type="molecule type" value="Genomic_DNA"/>
</dbReference>
<dbReference type="Proteomes" id="UP000183832">
    <property type="component" value="Unassembled WGS sequence"/>
</dbReference>
<reference evidence="1 2" key="1">
    <citation type="submission" date="2015-04" db="EMBL/GenBank/DDBJ databases">
        <authorList>
            <person name="Syromyatnikov M.Y."/>
            <person name="Popov V.N."/>
        </authorList>
    </citation>
    <scope>NUCLEOTIDE SEQUENCE [LARGE SCALE GENOMIC DNA]</scope>
</reference>
<dbReference type="AlphaFoldDB" id="A0A1J1I640"/>
<keyword evidence="2" id="KW-1185">Reference proteome</keyword>